<evidence type="ECO:0000259" key="1">
    <source>
        <dbReference type="PROSITE" id="PS51186"/>
    </source>
</evidence>
<dbReference type="Proteomes" id="UP000323632">
    <property type="component" value="Unassembled WGS sequence"/>
</dbReference>
<organism evidence="2 3">
    <name type="scientific">Taibaiella lutea</name>
    <dbReference type="NCBI Taxonomy" id="2608001"/>
    <lineage>
        <taxon>Bacteria</taxon>
        <taxon>Pseudomonadati</taxon>
        <taxon>Bacteroidota</taxon>
        <taxon>Chitinophagia</taxon>
        <taxon>Chitinophagales</taxon>
        <taxon>Chitinophagaceae</taxon>
        <taxon>Taibaiella</taxon>
    </lineage>
</organism>
<keyword evidence="2" id="KW-0808">Transferase</keyword>
<dbReference type="InterPro" id="IPR000182">
    <property type="entry name" value="GNAT_dom"/>
</dbReference>
<gene>
    <name evidence="2" type="ORF">F0919_15230</name>
</gene>
<dbReference type="AlphaFoldDB" id="A0A5M6CAY2"/>
<dbReference type="InterPro" id="IPR016181">
    <property type="entry name" value="Acyl_CoA_acyltransferase"/>
</dbReference>
<dbReference type="GO" id="GO:0016747">
    <property type="term" value="F:acyltransferase activity, transferring groups other than amino-acyl groups"/>
    <property type="evidence" value="ECO:0007669"/>
    <property type="project" value="InterPro"/>
</dbReference>
<evidence type="ECO:0000313" key="3">
    <source>
        <dbReference type="Proteomes" id="UP000323632"/>
    </source>
</evidence>
<reference evidence="2 3" key="1">
    <citation type="submission" date="2019-09" db="EMBL/GenBank/DDBJ databases">
        <title>Genome sequence and assembly of Taibaiella sp.</title>
        <authorList>
            <person name="Chhetri G."/>
        </authorList>
    </citation>
    <scope>NUCLEOTIDE SEQUENCE [LARGE SCALE GENOMIC DNA]</scope>
    <source>
        <strain evidence="2 3">KVB11</strain>
    </source>
</reference>
<dbReference type="Gene3D" id="3.40.630.30">
    <property type="match status" value="1"/>
</dbReference>
<dbReference type="EMBL" id="VWSH01000004">
    <property type="protein sequence ID" value="KAA5532151.1"/>
    <property type="molecule type" value="Genomic_DNA"/>
</dbReference>
<dbReference type="SUPFAM" id="SSF55729">
    <property type="entry name" value="Acyl-CoA N-acyltransferases (Nat)"/>
    <property type="match status" value="1"/>
</dbReference>
<accession>A0A5M6CAY2</accession>
<keyword evidence="3" id="KW-1185">Reference proteome</keyword>
<comment type="caution">
    <text evidence="2">The sequence shown here is derived from an EMBL/GenBank/DDBJ whole genome shotgun (WGS) entry which is preliminary data.</text>
</comment>
<dbReference type="PROSITE" id="PS51186">
    <property type="entry name" value="GNAT"/>
    <property type="match status" value="1"/>
</dbReference>
<protein>
    <submittedName>
        <fullName evidence="2">GNAT family N-acetyltransferase</fullName>
    </submittedName>
</protein>
<feature type="domain" description="N-acetyltransferase" evidence="1">
    <location>
        <begin position="9"/>
        <end position="176"/>
    </location>
</feature>
<evidence type="ECO:0000313" key="2">
    <source>
        <dbReference type="EMBL" id="KAA5532151.1"/>
    </source>
</evidence>
<dbReference type="CDD" id="cd04301">
    <property type="entry name" value="NAT_SF"/>
    <property type="match status" value="1"/>
</dbReference>
<proteinExistence type="predicted"/>
<name>A0A5M6CAY2_9BACT</name>
<sequence length="177" mass="20471">MEIQQTDTLTLRKAHLSEKAIIWQILQDAIEQRKQEGSRQWQDGYPNELSIINDMEKGYAYVLTENETVLAYSAVIFDKEPAYEIMEGKWLSDGDYLVVHRVAVSRHAKGKGIATRLFRQLESLCLQKQVYSIKVDTNFDNIPMLKILDRLGYTYCGEVYFRGGARKAFEKVLTEQP</sequence>
<dbReference type="RefSeq" id="WP_150033653.1">
    <property type="nucleotide sequence ID" value="NZ_VWSH01000004.1"/>
</dbReference>
<dbReference type="Pfam" id="PF00583">
    <property type="entry name" value="Acetyltransf_1"/>
    <property type="match status" value="1"/>
</dbReference>